<proteinExistence type="predicted"/>
<feature type="compositionally biased region" description="Low complexity" evidence="1">
    <location>
        <begin position="187"/>
        <end position="202"/>
    </location>
</feature>
<feature type="region of interest" description="Disordered" evidence="1">
    <location>
        <begin position="107"/>
        <end position="218"/>
    </location>
</feature>
<evidence type="ECO:0000256" key="1">
    <source>
        <dbReference type="SAM" id="MobiDB-lite"/>
    </source>
</evidence>
<dbReference type="Proteomes" id="UP000235371">
    <property type="component" value="Unassembled WGS sequence"/>
</dbReference>
<name>A0A2J6TD63_9HELO</name>
<dbReference type="GeneID" id="36591064"/>
<keyword evidence="3" id="KW-1185">Reference proteome</keyword>
<dbReference type="AlphaFoldDB" id="A0A2J6TD63"/>
<sequence length="299" mass="33197">MCHTLQTLHNPCRHTLTTVHPCTASTGYLLPSFLSSVFAPPRCIRTSETTVSANFCPKCDEFWSDQGIGGEEARERVVGWRRRNAWEGAMRPAVGEAEGFVSFLKEEEGHGWRQDRTSQDSDRVDDSHPQQGDLDTFLASDLRPSTDRENHRSSGERLEGGREEGSRSRRSSVSSTCTLWPGPVPHRSPSSRSQPRSPSSSSTETLFRAPSAEGADLGTRRLDSLALVQLDENAQEMEHAVPPPTWPVQDGLIHPDAFELDEWENELPGPGNVESFERQELFKLVGAIPGEKPQGRKLV</sequence>
<dbReference type="RefSeq" id="XP_024737853.1">
    <property type="nucleotide sequence ID" value="XM_024882987.1"/>
</dbReference>
<evidence type="ECO:0000313" key="3">
    <source>
        <dbReference type="Proteomes" id="UP000235371"/>
    </source>
</evidence>
<feature type="compositionally biased region" description="Basic and acidic residues" evidence="1">
    <location>
        <begin position="107"/>
        <end position="128"/>
    </location>
</feature>
<dbReference type="EMBL" id="KZ613787">
    <property type="protein sequence ID" value="PMD60949.1"/>
    <property type="molecule type" value="Genomic_DNA"/>
</dbReference>
<feature type="compositionally biased region" description="Basic and acidic residues" evidence="1">
    <location>
        <begin position="144"/>
        <end position="167"/>
    </location>
</feature>
<reference evidence="2 3" key="1">
    <citation type="submission" date="2016-04" db="EMBL/GenBank/DDBJ databases">
        <title>A degradative enzymes factory behind the ericoid mycorrhizal symbiosis.</title>
        <authorList>
            <consortium name="DOE Joint Genome Institute"/>
            <person name="Martino E."/>
            <person name="Morin E."/>
            <person name="Grelet G."/>
            <person name="Kuo A."/>
            <person name="Kohler A."/>
            <person name="Daghino S."/>
            <person name="Barry K."/>
            <person name="Choi C."/>
            <person name="Cichocki N."/>
            <person name="Clum A."/>
            <person name="Copeland A."/>
            <person name="Hainaut M."/>
            <person name="Haridas S."/>
            <person name="Labutti K."/>
            <person name="Lindquist E."/>
            <person name="Lipzen A."/>
            <person name="Khouja H.-R."/>
            <person name="Murat C."/>
            <person name="Ohm R."/>
            <person name="Olson A."/>
            <person name="Spatafora J."/>
            <person name="Veneault-Fourrey C."/>
            <person name="Henrissat B."/>
            <person name="Grigoriev I."/>
            <person name="Martin F."/>
            <person name="Perotto S."/>
        </authorList>
    </citation>
    <scope>NUCLEOTIDE SEQUENCE [LARGE SCALE GENOMIC DNA]</scope>
    <source>
        <strain evidence="2 3">E</strain>
    </source>
</reference>
<protein>
    <submittedName>
        <fullName evidence="2">Uncharacterized protein</fullName>
    </submittedName>
</protein>
<gene>
    <name evidence="2" type="ORF">K444DRAFT_628975</name>
</gene>
<evidence type="ECO:0000313" key="2">
    <source>
        <dbReference type="EMBL" id="PMD60949.1"/>
    </source>
</evidence>
<accession>A0A2J6TD63</accession>
<dbReference type="InParanoid" id="A0A2J6TD63"/>
<organism evidence="2 3">
    <name type="scientific">Hyaloscypha bicolor E</name>
    <dbReference type="NCBI Taxonomy" id="1095630"/>
    <lineage>
        <taxon>Eukaryota</taxon>
        <taxon>Fungi</taxon>
        <taxon>Dikarya</taxon>
        <taxon>Ascomycota</taxon>
        <taxon>Pezizomycotina</taxon>
        <taxon>Leotiomycetes</taxon>
        <taxon>Helotiales</taxon>
        <taxon>Hyaloscyphaceae</taxon>
        <taxon>Hyaloscypha</taxon>
        <taxon>Hyaloscypha bicolor</taxon>
    </lineage>
</organism>
<dbReference type="OrthoDB" id="10378722at2759"/>